<dbReference type="InterPro" id="IPR004881">
    <property type="entry name" value="Ribosome_biogen_GTPase_RsgA"/>
</dbReference>
<keyword evidence="3" id="KW-0479">Metal-binding</keyword>
<evidence type="ECO:0000313" key="7">
    <source>
        <dbReference type="Proteomes" id="UP000028537"/>
    </source>
</evidence>
<feature type="domain" description="EngC GTPase" evidence="4">
    <location>
        <begin position="74"/>
        <end position="220"/>
    </location>
</feature>
<dbReference type="Gene3D" id="1.10.40.50">
    <property type="entry name" value="Probable gtpase engc, domain 3"/>
    <property type="match status" value="1"/>
</dbReference>
<dbReference type="PROSITE" id="PS51721">
    <property type="entry name" value="G_CP"/>
    <property type="match status" value="1"/>
</dbReference>
<dbReference type="Pfam" id="PF03193">
    <property type="entry name" value="RsgA_GTPase"/>
    <property type="match status" value="1"/>
</dbReference>
<feature type="binding site" evidence="3">
    <location>
        <position position="245"/>
    </location>
    <ligand>
        <name>Zn(2+)</name>
        <dbReference type="ChEBI" id="CHEBI:29105"/>
    </ligand>
</feature>
<comment type="subunit">
    <text evidence="3">Monomer. Associates with 30S ribosomal subunit, binds 16S rRNA.</text>
</comment>
<keyword evidence="3" id="KW-0862">Zinc</keyword>
<protein>
    <recommendedName>
        <fullName evidence="3">Small ribosomal subunit biogenesis GTPase RsgA</fullName>
        <ecNumber evidence="3">3.6.1.-</ecNumber>
    </recommendedName>
</protein>
<dbReference type="Gene3D" id="3.40.50.300">
    <property type="entry name" value="P-loop containing nucleotide triphosphate hydrolases"/>
    <property type="match status" value="1"/>
</dbReference>
<dbReference type="Proteomes" id="UP000028537">
    <property type="component" value="Unassembled WGS sequence"/>
</dbReference>
<keyword evidence="3" id="KW-0694">RNA-binding</keyword>
<keyword evidence="3" id="KW-0378">Hydrolase</keyword>
<feature type="binding site" evidence="3">
    <location>
        <begin position="165"/>
        <end position="173"/>
    </location>
    <ligand>
        <name>GTP</name>
        <dbReference type="ChEBI" id="CHEBI:37565"/>
    </ligand>
</feature>
<dbReference type="InterPro" id="IPR030378">
    <property type="entry name" value="G_CP_dom"/>
</dbReference>
<keyword evidence="1 3" id="KW-0547">Nucleotide-binding</keyword>
<accession>A0A084EYH7</accession>
<dbReference type="HAMAP" id="MF_01820">
    <property type="entry name" value="GTPase_RsgA"/>
    <property type="match status" value="1"/>
</dbReference>
<evidence type="ECO:0000256" key="1">
    <source>
        <dbReference type="ARBA" id="ARBA00022741"/>
    </source>
</evidence>
<feature type="binding site" evidence="3">
    <location>
        <position position="252"/>
    </location>
    <ligand>
        <name>Zn(2+)</name>
        <dbReference type="ChEBI" id="CHEBI:29105"/>
    </ligand>
</feature>
<feature type="domain" description="CP-type G" evidence="5">
    <location>
        <begin position="65"/>
        <end position="222"/>
    </location>
</feature>
<comment type="function">
    <text evidence="3">One of several proteins that assist in the late maturation steps of the functional core of the 30S ribosomal subunit. Helps release RbfA from mature subunits. May play a role in the assembly of ribosomal proteins into the subunit. Circularly permuted GTPase that catalyzes slow GTP hydrolysis, GTPase activity is stimulated by the 30S ribosomal subunit.</text>
</comment>
<sequence length="303" mass="34742">MKAKIVSNIANQFSAYIYDLNQELKVVPKGIFLHDSHILKPMVGDDVIIEQIDDQYVIVELEERYNQLVRPKVANVDIMLVVVSIVEPSLNTLALNKYLAFYEARNIKNVYIAFSKYDLVEDKTWINNIINDYRKDNYTVFNLSDQNDFNQLKSLIKDHTVCLAGNSGVGKTTLINRLDPSLDRKTQQISKFLNRGKHTTTSTKLIRFADGFLVDTPGFGSLEVNLSLQQMATAYNDFANVAKNCKFSNCLHINEPACAIKKAVAKNLISYWRYHDYLKIQNQNTKEQNLKDQIAHLLSFHKQ</sequence>
<dbReference type="RefSeq" id="WP_081847816.1">
    <property type="nucleotide sequence ID" value="NZ_JFDP01000052.1"/>
</dbReference>
<dbReference type="EMBL" id="JFDP01000052">
    <property type="protein sequence ID" value="KEZ23019.1"/>
    <property type="molecule type" value="Genomic_DNA"/>
</dbReference>
<dbReference type="GO" id="GO:0005525">
    <property type="term" value="F:GTP binding"/>
    <property type="evidence" value="ECO:0007669"/>
    <property type="project" value="UniProtKB-UniRule"/>
</dbReference>
<proteinExistence type="inferred from homology"/>
<keyword evidence="2 3" id="KW-0342">GTP-binding</keyword>
<dbReference type="EC" id="3.6.1.-" evidence="3"/>
<evidence type="ECO:0000259" key="5">
    <source>
        <dbReference type="PROSITE" id="PS51721"/>
    </source>
</evidence>
<dbReference type="InterPro" id="IPR010914">
    <property type="entry name" value="RsgA_GTPase_dom"/>
</dbReference>
<gene>
    <name evidence="6" type="primary">engC</name>
    <name evidence="3" type="synonym">rsgA</name>
    <name evidence="6" type="ORF">UDIV_4150</name>
</gene>
<keyword evidence="7" id="KW-1185">Reference proteome</keyword>
<dbReference type="GO" id="GO:0005737">
    <property type="term" value="C:cytoplasm"/>
    <property type="evidence" value="ECO:0007669"/>
    <property type="project" value="UniProtKB-SubCell"/>
</dbReference>
<dbReference type="SUPFAM" id="SSF52540">
    <property type="entry name" value="P-loop containing nucleoside triphosphate hydrolases"/>
    <property type="match status" value="1"/>
</dbReference>
<evidence type="ECO:0000259" key="4">
    <source>
        <dbReference type="PROSITE" id="PS50936"/>
    </source>
</evidence>
<dbReference type="PROSITE" id="PS50936">
    <property type="entry name" value="ENGC_GTPASE"/>
    <property type="match status" value="1"/>
</dbReference>
<dbReference type="CDD" id="cd01854">
    <property type="entry name" value="YjeQ_EngC"/>
    <property type="match status" value="1"/>
</dbReference>
<keyword evidence="3" id="KW-0963">Cytoplasm</keyword>
<name>A0A084EYH7_9BACT</name>
<dbReference type="InterPro" id="IPR027417">
    <property type="entry name" value="P-loop_NTPase"/>
</dbReference>
<comment type="cofactor">
    <cofactor evidence="3">
        <name>Zn(2+)</name>
        <dbReference type="ChEBI" id="CHEBI:29105"/>
    </cofactor>
    <text evidence="3">Binds 1 zinc ion per subunit.</text>
</comment>
<comment type="similarity">
    <text evidence="3">Belongs to the TRAFAC class YlqF/YawG GTPase family. RsgA subfamily.</text>
</comment>
<dbReference type="PANTHER" id="PTHR32120:SF11">
    <property type="entry name" value="SMALL RIBOSOMAL SUBUNIT BIOGENESIS GTPASE RSGA 1, MITOCHONDRIAL-RELATED"/>
    <property type="match status" value="1"/>
</dbReference>
<dbReference type="eggNOG" id="COG1162">
    <property type="taxonomic scope" value="Bacteria"/>
</dbReference>
<comment type="caution">
    <text evidence="6">The sequence shown here is derived from an EMBL/GenBank/DDBJ whole genome shotgun (WGS) entry which is preliminary data.</text>
</comment>
<dbReference type="GO" id="GO:0042274">
    <property type="term" value="P:ribosomal small subunit biogenesis"/>
    <property type="evidence" value="ECO:0007669"/>
    <property type="project" value="UniProtKB-UniRule"/>
</dbReference>
<comment type="subcellular location">
    <subcellularLocation>
        <location evidence="3">Cytoplasm</location>
    </subcellularLocation>
</comment>
<dbReference type="GO" id="GO:0046872">
    <property type="term" value="F:metal ion binding"/>
    <property type="evidence" value="ECO:0007669"/>
    <property type="project" value="UniProtKB-KW"/>
</dbReference>
<comment type="caution">
    <text evidence="3">Lacks conserved residue(s) required for the propagation of feature annotation.</text>
</comment>
<keyword evidence="3" id="KW-0690">Ribosome biogenesis</keyword>
<evidence type="ECO:0000313" key="6">
    <source>
        <dbReference type="EMBL" id="KEZ23019.1"/>
    </source>
</evidence>
<organism evidence="6 7">
    <name type="scientific">Ureaplasma diversum NCTC 246</name>
    <dbReference type="NCBI Taxonomy" id="1188241"/>
    <lineage>
        <taxon>Bacteria</taxon>
        <taxon>Bacillati</taxon>
        <taxon>Mycoplasmatota</taxon>
        <taxon>Mycoplasmoidales</taxon>
        <taxon>Mycoplasmoidaceae</taxon>
        <taxon>Ureaplasma</taxon>
    </lineage>
</organism>
<dbReference type="AlphaFoldDB" id="A0A084EYH7"/>
<dbReference type="OrthoDB" id="9809485at2"/>
<keyword evidence="3" id="KW-0699">rRNA-binding</keyword>
<reference evidence="6 7" key="1">
    <citation type="submission" date="2014-02" db="EMBL/GenBank/DDBJ databases">
        <title>Genome sequence of Ureaplasma diversum strain 246.</title>
        <authorList>
            <person name="Sirand-Pugnet P."/>
            <person name="Breton M."/>
            <person name="Dordet-Frisoni E."/>
            <person name="Baranowski E."/>
            <person name="Barre A."/>
            <person name="Couture C."/>
            <person name="Dupuy V."/>
            <person name="Gaurivaud P."/>
            <person name="Jacob D."/>
            <person name="Lemaitre C."/>
            <person name="Manso-Silvan L."/>
            <person name="Nikolski M."/>
            <person name="Nouvel L.-X."/>
            <person name="Poumarat F."/>
            <person name="Tardy F."/>
            <person name="Thebault P."/>
            <person name="Theil S."/>
            <person name="Citti C."/>
            <person name="Thiaucourt F."/>
            <person name="Blanchard A."/>
        </authorList>
    </citation>
    <scope>NUCLEOTIDE SEQUENCE [LARGE SCALE GENOMIC DNA]</scope>
    <source>
        <strain evidence="6 7">NCTC 246</strain>
    </source>
</reference>
<dbReference type="NCBIfam" id="TIGR00157">
    <property type="entry name" value="ribosome small subunit-dependent GTPase A"/>
    <property type="match status" value="1"/>
</dbReference>
<dbReference type="GO" id="GO:0003924">
    <property type="term" value="F:GTPase activity"/>
    <property type="evidence" value="ECO:0007669"/>
    <property type="project" value="UniProtKB-UniRule"/>
</dbReference>
<evidence type="ECO:0000256" key="2">
    <source>
        <dbReference type="ARBA" id="ARBA00023134"/>
    </source>
</evidence>
<feature type="binding site" evidence="3">
    <location>
        <position position="250"/>
    </location>
    <ligand>
        <name>Zn(2+)</name>
        <dbReference type="ChEBI" id="CHEBI:29105"/>
    </ligand>
</feature>
<feature type="binding site" evidence="3">
    <location>
        <position position="258"/>
    </location>
    <ligand>
        <name>Zn(2+)</name>
        <dbReference type="ChEBI" id="CHEBI:29105"/>
    </ligand>
</feature>
<dbReference type="PANTHER" id="PTHR32120">
    <property type="entry name" value="SMALL RIBOSOMAL SUBUNIT BIOGENESIS GTPASE RSGA"/>
    <property type="match status" value="1"/>
</dbReference>
<dbReference type="GO" id="GO:0019843">
    <property type="term" value="F:rRNA binding"/>
    <property type="evidence" value="ECO:0007669"/>
    <property type="project" value="UniProtKB-KW"/>
</dbReference>
<evidence type="ECO:0000256" key="3">
    <source>
        <dbReference type="HAMAP-Rule" id="MF_01820"/>
    </source>
</evidence>